<reference evidence="7" key="2">
    <citation type="submission" date="2025-08" db="UniProtKB">
        <authorList>
            <consortium name="Ensembl"/>
        </authorList>
    </citation>
    <scope>IDENTIFICATION</scope>
    <source>
        <strain evidence="7">Guanapo</strain>
    </source>
</reference>
<evidence type="ECO:0000256" key="4">
    <source>
        <dbReference type="SAM" id="MobiDB-lite"/>
    </source>
</evidence>
<evidence type="ECO:0000313" key="7">
    <source>
        <dbReference type="Ensembl" id="ENSPREP00000033857.1"/>
    </source>
</evidence>
<dbReference type="Pfam" id="PF00386">
    <property type="entry name" value="C1q"/>
    <property type="match status" value="1"/>
</dbReference>
<evidence type="ECO:0000259" key="6">
    <source>
        <dbReference type="PROSITE" id="PS50871"/>
    </source>
</evidence>
<comment type="subcellular location">
    <subcellularLocation>
        <location evidence="1">Secreted</location>
        <location evidence="1">Extracellular space</location>
        <location evidence="1">Extracellular matrix</location>
    </subcellularLocation>
</comment>
<feature type="domain" description="C1q" evidence="6">
    <location>
        <begin position="107"/>
        <end position="242"/>
    </location>
</feature>
<dbReference type="PANTHER" id="PTHR15427:SF43">
    <property type="entry name" value="COMPLEMENT COMPONENT 1, Q SUBCOMPONENT, B CHAIN PRECURSOR"/>
    <property type="match status" value="1"/>
</dbReference>
<evidence type="ECO:0000256" key="5">
    <source>
        <dbReference type="SAM" id="SignalP"/>
    </source>
</evidence>
<dbReference type="GeneTree" id="ENSGT00940000161091"/>
<reference evidence="7" key="3">
    <citation type="submission" date="2025-09" db="UniProtKB">
        <authorList>
            <consortium name="Ensembl"/>
        </authorList>
    </citation>
    <scope>IDENTIFICATION</scope>
    <source>
        <strain evidence="7">Guanapo</strain>
    </source>
</reference>
<keyword evidence="5" id="KW-0732">Signal</keyword>
<evidence type="ECO:0000313" key="8">
    <source>
        <dbReference type="Proteomes" id="UP000242638"/>
    </source>
</evidence>
<dbReference type="Ensembl" id="ENSPRET00000034237.1">
    <property type="protein sequence ID" value="ENSPREP00000033857.1"/>
    <property type="gene ID" value="ENSPREG00000022935.1"/>
</dbReference>
<dbReference type="STRING" id="8081.ENSPREP00000033857"/>
<dbReference type="AlphaFoldDB" id="A0A3P9QI83"/>
<evidence type="ECO:0000256" key="3">
    <source>
        <dbReference type="ARBA" id="ARBA00022530"/>
    </source>
</evidence>
<dbReference type="InterPro" id="IPR001073">
    <property type="entry name" value="C1q_dom"/>
</dbReference>
<dbReference type="SUPFAM" id="SSF49842">
    <property type="entry name" value="TNF-like"/>
    <property type="match status" value="1"/>
</dbReference>
<dbReference type="Bgee" id="ENSPREG00000022935">
    <property type="expression patterns" value="Expressed in head and 1 other cell type or tissue"/>
</dbReference>
<protein>
    <submittedName>
        <fullName evidence="7">Complement C1q B chain</fullName>
    </submittedName>
</protein>
<sequence>MALQWLSCSTAWLLLLACIVPVDMQSCTGGIPGIPGIPGTHGPNGQDGVKGEKGDLGEGGQPVRGQKGVAGMRGPPGRPGMKGDMGLPGPAGYPGQKGEKGRPSSLSNKQKSFFSNKRAISNVAEVNMRINFNRVILPALEPQFQGETLVNGTFQCTIKGVYFFSFHVSAKTRVCLKLMKGSKEHFTLCDSSESFLVTSGSAVLDLEVGDSISVESSRYNSIVVLDTTSSHSFTGFLIFPTS</sequence>
<keyword evidence="2" id="KW-0964">Secreted</keyword>
<evidence type="ECO:0000256" key="1">
    <source>
        <dbReference type="ARBA" id="ARBA00004498"/>
    </source>
</evidence>
<dbReference type="Gene3D" id="2.60.120.40">
    <property type="match status" value="1"/>
</dbReference>
<feature type="chain" id="PRO_5018236282" evidence="5">
    <location>
        <begin position="25"/>
        <end position="242"/>
    </location>
</feature>
<keyword evidence="3" id="KW-0272">Extracellular matrix</keyword>
<dbReference type="InterPro" id="IPR050392">
    <property type="entry name" value="Collagen/C1q_domain"/>
</dbReference>
<dbReference type="KEGG" id="pret:103464343"/>
<keyword evidence="8" id="KW-1185">Reference proteome</keyword>
<dbReference type="PANTHER" id="PTHR15427">
    <property type="entry name" value="EMILIN ELASTIN MICROFIBRIL INTERFACE-LOCATED PROTEIN ELASTIN MICROFIBRIL INTERFACER"/>
    <property type="match status" value="1"/>
</dbReference>
<reference evidence="8" key="1">
    <citation type="submission" date="2013-11" db="EMBL/GenBank/DDBJ databases">
        <title>The genomic landscape of the Guanapo guppy.</title>
        <authorList>
            <person name="Kuenstner A."/>
            <person name="Dreyer C."/>
        </authorList>
    </citation>
    <scope>NUCLEOTIDE SEQUENCE</scope>
    <source>
        <strain evidence="8">Guanapo</strain>
    </source>
</reference>
<dbReference type="Proteomes" id="UP000242638">
    <property type="component" value="Unassembled WGS sequence"/>
</dbReference>
<dbReference type="InterPro" id="IPR008983">
    <property type="entry name" value="Tumour_necrosis_fac-like_dom"/>
</dbReference>
<dbReference type="OrthoDB" id="8964326at2759"/>
<accession>A0A3P9QI83</accession>
<proteinExistence type="predicted"/>
<dbReference type="PRINTS" id="PR00007">
    <property type="entry name" value="COMPLEMNTC1Q"/>
</dbReference>
<dbReference type="SMART" id="SM00110">
    <property type="entry name" value="C1Q"/>
    <property type="match status" value="1"/>
</dbReference>
<name>A0A3P9QI83_POERE</name>
<dbReference type="OMA" id="CDTSEGF"/>
<organism evidence="7 8">
    <name type="scientific">Poecilia reticulata</name>
    <name type="common">Guppy</name>
    <name type="synonym">Acanthophacelus reticulatus</name>
    <dbReference type="NCBI Taxonomy" id="8081"/>
    <lineage>
        <taxon>Eukaryota</taxon>
        <taxon>Metazoa</taxon>
        <taxon>Chordata</taxon>
        <taxon>Craniata</taxon>
        <taxon>Vertebrata</taxon>
        <taxon>Euteleostomi</taxon>
        <taxon>Actinopterygii</taxon>
        <taxon>Neopterygii</taxon>
        <taxon>Teleostei</taxon>
        <taxon>Neoteleostei</taxon>
        <taxon>Acanthomorphata</taxon>
        <taxon>Ovalentaria</taxon>
        <taxon>Atherinomorphae</taxon>
        <taxon>Cyprinodontiformes</taxon>
        <taxon>Poeciliidae</taxon>
        <taxon>Poeciliinae</taxon>
        <taxon>Poecilia</taxon>
    </lineage>
</organism>
<dbReference type="PROSITE" id="PS50871">
    <property type="entry name" value="C1Q"/>
    <property type="match status" value="1"/>
</dbReference>
<dbReference type="RefSeq" id="XP_008406593.1">
    <property type="nucleotide sequence ID" value="XM_008408371.2"/>
</dbReference>
<evidence type="ECO:0000256" key="2">
    <source>
        <dbReference type="ARBA" id="ARBA00022525"/>
    </source>
</evidence>
<feature type="signal peptide" evidence="5">
    <location>
        <begin position="1"/>
        <end position="24"/>
    </location>
</feature>
<dbReference type="GeneID" id="103464343"/>
<feature type="region of interest" description="Disordered" evidence="4">
    <location>
        <begin position="35"/>
        <end position="111"/>
    </location>
</feature>